<protein>
    <submittedName>
        <fullName evidence="4">Hsp20/alpha crystallin family protein</fullName>
    </submittedName>
</protein>
<comment type="similarity">
    <text evidence="1 2">Belongs to the small heat shock protein (HSP20) family.</text>
</comment>
<dbReference type="Gene3D" id="2.60.40.790">
    <property type="match status" value="1"/>
</dbReference>
<dbReference type="InterPro" id="IPR031107">
    <property type="entry name" value="Small_HSP"/>
</dbReference>
<dbReference type="InterPro" id="IPR002068">
    <property type="entry name" value="A-crystallin/Hsp20_dom"/>
</dbReference>
<dbReference type="SUPFAM" id="SSF49764">
    <property type="entry name" value="HSP20-like chaperones"/>
    <property type="match status" value="1"/>
</dbReference>
<dbReference type="EMBL" id="BAABHJ010000027">
    <property type="protein sequence ID" value="GAA4614677.1"/>
    <property type="molecule type" value="Genomic_DNA"/>
</dbReference>
<evidence type="ECO:0000256" key="2">
    <source>
        <dbReference type="RuleBase" id="RU003616"/>
    </source>
</evidence>
<dbReference type="InterPro" id="IPR008978">
    <property type="entry name" value="HSP20-like_chaperone"/>
</dbReference>
<gene>
    <name evidence="4" type="ORF">GCM10023195_64180</name>
</gene>
<organism evidence="4 5">
    <name type="scientific">Actinoallomurus liliacearum</name>
    <dbReference type="NCBI Taxonomy" id="1080073"/>
    <lineage>
        <taxon>Bacteria</taxon>
        <taxon>Bacillati</taxon>
        <taxon>Actinomycetota</taxon>
        <taxon>Actinomycetes</taxon>
        <taxon>Streptosporangiales</taxon>
        <taxon>Thermomonosporaceae</taxon>
        <taxon>Actinoallomurus</taxon>
    </lineage>
</organism>
<evidence type="ECO:0000313" key="5">
    <source>
        <dbReference type="Proteomes" id="UP001500212"/>
    </source>
</evidence>
<name>A0ABP8TRT8_9ACTN</name>
<evidence type="ECO:0000313" key="4">
    <source>
        <dbReference type="EMBL" id="GAA4614677.1"/>
    </source>
</evidence>
<dbReference type="PANTHER" id="PTHR11527">
    <property type="entry name" value="HEAT-SHOCK PROTEIN 20 FAMILY MEMBER"/>
    <property type="match status" value="1"/>
</dbReference>
<sequence>MAPPMTRRHQPGTALSGRSGEFADVYDQMGELLNAAFGGLGEELPWVPLADVYETKDAYVIEAELPGVRKDAVDIELEDRELVITGDIVEREGRGLFRRRERRTGRFELRTHLPGEIDPDGVQASLSEGVLTVRVPRSTTERQRRIEISD</sequence>
<keyword evidence="5" id="KW-1185">Reference proteome</keyword>
<evidence type="ECO:0000259" key="3">
    <source>
        <dbReference type="PROSITE" id="PS01031"/>
    </source>
</evidence>
<accession>A0ABP8TRT8</accession>
<dbReference type="CDD" id="cd06464">
    <property type="entry name" value="ACD_sHsps-like"/>
    <property type="match status" value="1"/>
</dbReference>
<reference evidence="5" key="1">
    <citation type="journal article" date="2019" name="Int. J. Syst. Evol. Microbiol.">
        <title>The Global Catalogue of Microorganisms (GCM) 10K type strain sequencing project: providing services to taxonomists for standard genome sequencing and annotation.</title>
        <authorList>
            <consortium name="The Broad Institute Genomics Platform"/>
            <consortium name="The Broad Institute Genome Sequencing Center for Infectious Disease"/>
            <person name="Wu L."/>
            <person name="Ma J."/>
        </authorList>
    </citation>
    <scope>NUCLEOTIDE SEQUENCE [LARGE SCALE GENOMIC DNA]</scope>
    <source>
        <strain evidence="5">JCM 17938</strain>
    </source>
</reference>
<comment type="caution">
    <text evidence="4">The sequence shown here is derived from an EMBL/GenBank/DDBJ whole genome shotgun (WGS) entry which is preliminary data.</text>
</comment>
<dbReference type="PROSITE" id="PS01031">
    <property type="entry name" value="SHSP"/>
    <property type="match status" value="1"/>
</dbReference>
<feature type="domain" description="SHSP" evidence="3">
    <location>
        <begin position="40"/>
        <end position="150"/>
    </location>
</feature>
<proteinExistence type="inferred from homology"/>
<dbReference type="Proteomes" id="UP001500212">
    <property type="component" value="Unassembled WGS sequence"/>
</dbReference>
<dbReference type="Pfam" id="PF00011">
    <property type="entry name" value="HSP20"/>
    <property type="match status" value="1"/>
</dbReference>
<evidence type="ECO:0000256" key="1">
    <source>
        <dbReference type="PROSITE-ProRule" id="PRU00285"/>
    </source>
</evidence>